<dbReference type="Proteomes" id="UP000325081">
    <property type="component" value="Unassembled WGS sequence"/>
</dbReference>
<evidence type="ECO:0000313" key="1">
    <source>
        <dbReference type="EMBL" id="GER30237.1"/>
    </source>
</evidence>
<evidence type="ECO:0000313" key="2">
    <source>
        <dbReference type="Proteomes" id="UP000325081"/>
    </source>
</evidence>
<sequence>MAISSQSITIGQFVNPIYAISAVDRREKKKKEMIRLRRMTSKKVMEKNGGCTRHGANGLLTTCLPSDHSTVPKSFVLDGIVVAALNVTTYDFFSFARPKLSTPGTTDILTDSLVDKTETL</sequence>
<dbReference type="GO" id="GO:0016301">
    <property type="term" value="F:kinase activity"/>
    <property type="evidence" value="ECO:0007669"/>
    <property type="project" value="UniProtKB-KW"/>
</dbReference>
<dbReference type="EMBL" id="BKCP01004328">
    <property type="protein sequence ID" value="GER30237.1"/>
    <property type="molecule type" value="Genomic_DNA"/>
</dbReference>
<organism evidence="1 2">
    <name type="scientific">Striga asiatica</name>
    <name type="common">Asiatic witchweed</name>
    <name type="synonym">Buchnera asiatica</name>
    <dbReference type="NCBI Taxonomy" id="4170"/>
    <lineage>
        <taxon>Eukaryota</taxon>
        <taxon>Viridiplantae</taxon>
        <taxon>Streptophyta</taxon>
        <taxon>Embryophyta</taxon>
        <taxon>Tracheophyta</taxon>
        <taxon>Spermatophyta</taxon>
        <taxon>Magnoliopsida</taxon>
        <taxon>eudicotyledons</taxon>
        <taxon>Gunneridae</taxon>
        <taxon>Pentapetalae</taxon>
        <taxon>asterids</taxon>
        <taxon>lamiids</taxon>
        <taxon>Lamiales</taxon>
        <taxon>Orobanchaceae</taxon>
        <taxon>Buchnereae</taxon>
        <taxon>Striga</taxon>
    </lineage>
</organism>
<proteinExistence type="predicted"/>
<name>A0A5A7PD92_STRAF</name>
<comment type="caution">
    <text evidence="1">The sequence shown here is derived from an EMBL/GenBank/DDBJ whole genome shotgun (WGS) entry which is preliminary data.</text>
</comment>
<keyword evidence="1" id="KW-0808">Transferase</keyword>
<dbReference type="AlphaFoldDB" id="A0A5A7PD92"/>
<protein>
    <submittedName>
        <fullName evidence="1">Protein kinase superfamily protein</fullName>
    </submittedName>
</protein>
<keyword evidence="1" id="KW-0418">Kinase</keyword>
<reference evidence="2" key="1">
    <citation type="journal article" date="2019" name="Curr. Biol.">
        <title>Genome Sequence of Striga asiatica Provides Insight into the Evolution of Plant Parasitism.</title>
        <authorList>
            <person name="Yoshida S."/>
            <person name="Kim S."/>
            <person name="Wafula E.K."/>
            <person name="Tanskanen J."/>
            <person name="Kim Y.M."/>
            <person name="Honaas L."/>
            <person name="Yang Z."/>
            <person name="Spallek T."/>
            <person name="Conn C.E."/>
            <person name="Ichihashi Y."/>
            <person name="Cheong K."/>
            <person name="Cui S."/>
            <person name="Der J.P."/>
            <person name="Gundlach H."/>
            <person name="Jiao Y."/>
            <person name="Hori C."/>
            <person name="Ishida J.K."/>
            <person name="Kasahara H."/>
            <person name="Kiba T."/>
            <person name="Kim M.S."/>
            <person name="Koo N."/>
            <person name="Laohavisit A."/>
            <person name="Lee Y.H."/>
            <person name="Lumba S."/>
            <person name="McCourt P."/>
            <person name="Mortimer J.C."/>
            <person name="Mutuku J.M."/>
            <person name="Nomura T."/>
            <person name="Sasaki-Sekimoto Y."/>
            <person name="Seto Y."/>
            <person name="Wang Y."/>
            <person name="Wakatake T."/>
            <person name="Sakakibara H."/>
            <person name="Demura T."/>
            <person name="Yamaguchi S."/>
            <person name="Yoneyama K."/>
            <person name="Manabe R.I."/>
            <person name="Nelson D.C."/>
            <person name="Schulman A.H."/>
            <person name="Timko M.P."/>
            <person name="dePamphilis C.W."/>
            <person name="Choi D."/>
            <person name="Shirasu K."/>
        </authorList>
    </citation>
    <scope>NUCLEOTIDE SEQUENCE [LARGE SCALE GENOMIC DNA]</scope>
    <source>
        <strain evidence="2">cv. UVA1</strain>
    </source>
</reference>
<keyword evidence="2" id="KW-1185">Reference proteome</keyword>
<gene>
    <name evidence="1" type="ORF">STAS_06172</name>
</gene>
<accession>A0A5A7PD92</accession>